<dbReference type="RefSeq" id="WP_188216093.1">
    <property type="nucleotide sequence ID" value="NZ_BAABGH010000005.1"/>
</dbReference>
<dbReference type="CDD" id="cd00293">
    <property type="entry name" value="USP-like"/>
    <property type="match status" value="1"/>
</dbReference>
<dbReference type="PRINTS" id="PR01438">
    <property type="entry name" value="UNVRSLSTRESS"/>
</dbReference>
<dbReference type="EMBL" id="JACVXC010000003">
    <property type="protein sequence ID" value="MBD0835600.1"/>
    <property type="molecule type" value="Genomic_DNA"/>
</dbReference>
<evidence type="ECO:0000259" key="2">
    <source>
        <dbReference type="Pfam" id="PF00582"/>
    </source>
</evidence>
<dbReference type="InterPro" id="IPR006015">
    <property type="entry name" value="Universal_stress_UspA"/>
</dbReference>
<keyword evidence="4" id="KW-1185">Reference proteome</keyword>
<sequence length="282" mass="32810">MKNILLPTDFSENAWNAIKYAINFFAYETCQFYLLHVNRVSSNITDGSPYIATTEVLERLYLKPTKQQLRMVLKRISTECAHNNNHKFYVLTDYNFFIESIRQHVEEKKIDLIVMGTKGAEGLNAMIVGSNTGDVIKKVKCNTLAVPEKATLTDIREVAFPSDFSLNYNIQILQPLLDILENYKASLRILHINKNQTDLNTEQLKNRELLEDYFINTESSIHYLTNKRLEDAVQCFIDSRNINLMCMVAKNLNYFQQILFHSKVEEISYHTQIPFLVLHEKN</sequence>
<dbReference type="Gene3D" id="3.40.50.12370">
    <property type="match status" value="1"/>
</dbReference>
<evidence type="ECO:0000256" key="1">
    <source>
        <dbReference type="ARBA" id="ARBA00008791"/>
    </source>
</evidence>
<feature type="domain" description="UspA" evidence="2">
    <location>
        <begin position="1"/>
        <end position="147"/>
    </location>
</feature>
<proteinExistence type="inferred from homology"/>
<comment type="caution">
    <text evidence="3">The sequence shown here is derived from an EMBL/GenBank/DDBJ whole genome shotgun (WGS) entry which is preliminary data.</text>
</comment>
<dbReference type="AlphaFoldDB" id="A0A8J6Q9C1"/>
<evidence type="ECO:0000313" key="4">
    <source>
        <dbReference type="Proteomes" id="UP000602057"/>
    </source>
</evidence>
<evidence type="ECO:0000313" key="3">
    <source>
        <dbReference type="EMBL" id="MBD0835600.1"/>
    </source>
</evidence>
<reference evidence="3" key="2">
    <citation type="submission" date="2020-09" db="EMBL/GenBank/DDBJ databases">
        <authorList>
            <person name="Wu Z."/>
        </authorList>
    </citation>
    <scope>NUCLEOTIDE SEQUENCE</scope>
    <source>
        <strain evidence="3">SC17</strain>
    </source>
</reference>
<accession>A0A8J6Q9C1</accession>
<dbReference type="SUPFAM" id="SSF52402">
    <property type="entry name" value="Adenine nucleotide alpha hydrolases-like"/>
    <property type="match status" value="2"/>
</dbReference>
<gene>
    <name evidence="3" type="ORF">ICJ84_09140</name>
</gene>
<dbReference type="Proteomes" id="UP000602057">
    <property type="component" value="Unassembled WGS sequence"/>
</dbReference>
<dbReference type="PANTHER" id="PTHR46268:SF6">
    <property type="entry name" value="UNIVERSAL STRESS PROTEIN UP12"/>
    <property type="match status" value="1"/>
</dbReference>
<protein>
    <submittedName>
        <fullName evidence="3">Universal stress protein</fullName>
    </submittedName>
</protein>
<organism evidence="3 4">
    <name type="scientific">Aestuariibaculum suncheonense</name>
    <dbReference type="NCBI Taxonomy" id="1028745"/>
    <lineage>
        <taxon>Bacteria</taxon>
        <taxon>Pseudomonadati</taxon>
        <taxon>Bacteroidota</taxon>
        <taxon>Flavobacteriia</taxon>
        <taxon>Flavobacteriales</taxon>
        <taxon>Flavobacteriaceae</taxon>
    </lineage>
</organism>
<reference evidence="3" key="1">
    <citation type="journal article" date="2013" name="Int. J. Syst. Evol. Microbiol.">
        <title>Aestuariibaculum suncheonense gen. nov., sp. nov., a marine bacterium of the family Flavobacteriaceae isolated from a tidal flat and emended descriptions of the genera Gaetbulibacter and Tamlana.</title>
        <authorList>
            <person name="Jeong S.H."/>
            <person name="Park M.S."/>
            <person name="Jin H.M."/>
            <person name="Lee K."/>
            <person name="Park W."/>
            <person name="Jeon C.O."/>
        </authorList>
    </citation>
    <scope>NUCLEOTIDE SEQUENCE</scope>
    <source>
        <strain evidence="3">SC17</strain>
    </source>
</reference>
<dbReference type="Pfam" id="PF00582">
    <property type="entry name" value="Usp"/>
    <property type="match status" value="1"/>
</dbReference>
<name>A0A8J6Q9C1_9FLAO</name>
<dbReference type="InterPro" id="IPR006016">
    <property type="entry name" value="UspA"/>
</dbReference>
<comment type="similarity">
    <text evidence="1">Belongs to the universal stress protein A family.</text>
</comment>
<dbReference type="PANTHER" id="PTHR46268">
    <property type="entry name" value="STRESS RESPONSE PROTEIN NHAX"/>
    <property type="match status" value="1"/>
</dbReference>